<evidence type="ECO:0000259" key="4">
    <source>
        <dbReference type="Pfam" id="PF01420"/>
    </source>
</evidence>
<dbReference type="Gene3D" id="1.10.287.1120">
    <property type="entry name" value="Bipartite methylase S protein"/>
    <property type="match status" value="1"/>
</dbReference>
<dbReference type="InterPro" id="IPR044946">
    <property type="entry name" value="Restrct_endonuc_typeI_TRD_sf"/>
</dbReference>
<protein>
    <submittedName>
        <fullName evidence="5">Restriction endonuclease subunit S</fullName>
    </submittedName>
</protein>
<dbReference type="RefSeq" id="WP_102995024.1">
    <property type="nucleotide sequence ID" value="NZ_CP025938.1"/>
</dbReference>
<dbReference type="PANTHER" id="PTHR30408">
    <property type="entry name" value="TYPE-1 RESTRICTION ENZYME ECOKI SPECIFICITY PROTEIN"/>
    <property type="match status" value="1"/>
</dbReference>
<dbReference type="Pfam" id="PF01420">
    <property type="entry name" value="Methylase_S"/>
    <property type="match status" value="2"/>
</dbReference>
<keyword evidence="3" id="KW-0238">DNA-binding</keyword>
<dbReference type="GO" id="GO:0009307">
    <property type="term" value="P:DNA restriction-modification system"/>
    <property type="evidence" value="ECO:0007669"/>
    <property type="project" value="UniProtKB-KW"/>
</dbReference>
<dbReference type="Proteomes" id="UP000236592">
    <property type="component" value="Chromosome"/>
</dbReference>
<gene>
    <name evidence="5" type="ORF">C1A40_05520</name>
</gene>
<proteinExistence type="inferred from homology"/>
<organism evidence="5 6">
    <name type="scientific">Pseudotamlana carrageenivorans</name>
    <dbReference type="NCBI Taxonomy" id="2069432"/>
    <lineage>
        <taxon>Bacteria</taxon>
        <taxon>Pseudomonadati</taxon>
        <taxon>Bacteroidota</taxon>
        <taxon>Flavobacteriia</taxon>
        <taxon>Flavobacteriales</taxon>
        <taxon>Flavobacteriaceae</taxon>
        <taxon>Pseudotamlana</taxon>
    </lineage>
</organism>
<reference evidence="6" key="1">
    <citation type="submission" date="2018-01" db="EMBL/GenBank/DDBJ databases">
        <title>Complete genome of Tamlana sp. UJ94.</title>
        <authorList>
            <person name="Jung J."/>
            <person name="Chung D."/>
            <person name="Bae S.S."/>
            <person name="Baek K."/>
        </authorList>
    </citation>
    <scope>NUCLEOTIDE SEQUENCE [LARGE SCALE GENOMIC DNA]</scope>
    <source>
        <strain evidence="6">UJ94</strain>
    </source>
</reference>
<keyword evidence="5" id="KW-0255">Endonuclease</keyword>
<dbReference type="OrthoDB" id="667970at2"/>
<evidence type="ECO:0000313" key="5">
    <source>
        <dbReference type="EMBL" id="AUS04962.1"/>
    </source>
</evidence>
<feature type="domain" description="Type I restriction modification DNA specificity" evidence="4">
    <location>
        <begin position="17"/>
        <end position="196"/>
    </location>
</feature>
<name>A0A2I7SGD4_9FLAO</name>
<dbReference type="InterPro" id="IPR000055">
    <property type="entry name" value="Restrct_endonuc_typeI_TRD"/>
</dbReference>
<evidence type="ECO:0000256" key="3">
    <source>
        <dbReference type="ARBA" id="ARBA00023125"/>
    </source>
</evidence>
<dbReference type="KEGG" id="taj:C1A40_05520"/>
<keyword evidence="6" id="KW-1185">Reference proteome</keyword>
<evidence type="ECO:0000256" key="2">
    <source>
        <dbReference type="ARBA" id="ARBA00022747"/>
    </source>
</evidence>
<sequence>MEDKKKSPELRFAGFTEDWEEHQLGELIDITSAARVHKNEWTKAGVPFFRSSDVVSDHKGTENTKAYISKELYDELSNKIGKVQKNDLLITGGGSIGIPYLIKSNDPLYFKDADLLWLKNGNKINGQFLYEFFSTKTFRNYVEKITHIGTISHYTVEQAKGTPISLPCRDEQDRVGGFIAEIDNLLQIHQKKHNRLVTLKKSMLEKMFPKEGQSVPEIRFKGFKGDWEEARLNQIATYQSSSLTVGDALPKGKYELYDANSLIGYTNEDPLSEDYLTIIKDGSGVGRLRVLTKNTSFIATLGAIVPNKEIDLIFLLCCLLNTDFNSHIIGATIPHVYFSSYGEVVYRVPSFEEQEKIGCYFKNLDTLITNHNKQLQKLNNFKQSLSEKMFV</sequence>
<dbReference type="GO" id="GO:0003677">
    <property type="term" value="F:DNA binding"/>
    <property type="evidence" value="ECO:0007669"/>
    <property type="project" value="UniProtKB-KW"/>
</dbReference>
<dbReference type="EMBL" id="CP025938">
    <property type="protein sequence ID" value="AUS04962.1"/>
    <property type="molecule type" value="Genomic_DNA"/>
</dbReference>
<evidence type="ECO:0000256" key="1">
    <source>
        <dbReference type="ARBA" id="ARBA00010923"/>
    </source>
</evidence>
<dbReference type="Gene3D" id="3.90.220.20">
    <property type="entry name" value="DNA methylase specificity domains"/>
    <property type="match status" value="2"/>
</dbReference>
<dbReference type="PANTHER" id="PTHR30408:SF12">
    <property type="entry name" value="TYPE I RESTRICTION ENZYME MJAVIII SPECIFICITY SUBUNIT"/>
    <property type="match status" value="1"/>
</dbReference>
<dbReference type="SUPFAM" id="SSF116734">
    <property type="entry name" value="DNA methylase specificity domain"/>
    <property type="match status" value="2"/>
</dbReference>
<keyword evidence="5" id="KW-0378">Hydrolase</keyword>
<feature type="domain" description="Type I restriction modification DNA specificity" evidence="4">
    <location>
        <begin position="226"/>
        <end position="379"/>
    </location>
</feature>
<evidence type="ECO:0000313" key="6">
    <source>
        <dbReference type="Proteomes" id="UP000236592"/>
    </source>
</evidence>
<keyword evidence="5" id="KW-0540">Nuclease</keyword>
<keyword evidence="2" id="KW-0680">Restriction system</keyword>
<comment type="similarity">
    <text evidence="1">Belongs to the type-I restriction system S methylase family.</text>
</comment>
<accession>A0A2I7SGD4</accession>
<dbReference type="InterPro" id="IPR052021">
    <property type="entry name" value="Type-I_RS_S_subunit"/>
</dbReference>
<dbReference type="REBASE" id="230170">
    <property type="entry name" value="S.TspUJ94ORF5525P"/>
</dbReference>
<dbReference type="GO" id="GO:0004519">
    <property type="term" value="F:endonuclease activity"/>
    <property type="evidence" value="ECO:0007669"/>
    <property type="project" value="UniProtKB-KW"/>
</dbReference>
<dbReference type="AlphaFoldDB" id="A0A2I7SGD4"/>